<keyword evidence="5 7" id="KW-1133">Transmembrane helix</keyword>
<evidence type="ECO:0000313" key="9">
    <source>
        <dbReference type="EMBL" id="MDR6226355.1"/>
    </source>
</evidence>
<proteinExistence type="inferred from homology"/>
<feature type="domain" description="YetF C-terminal" evidence="8">
    <location>
        <begin position="81"/>
        <end position="214"/>
    </location>
</feature>
<organism evidence="9 10">
    <name type="scientific">Desmospora profundinema</name>
    <dbReference type="NCBI Taxonomy" id="1571184"/>
    <lineage>
        <taxon>Bacteria</taxon>
        <taxon>Bacillati</taxon>
        <taxon>Bacillota</taxon>
        <taxon>Bacilli</taxon>
        <taxon>Bacillales</taxon>
        <taxon>Thermoactinomycetaceae</taxon>
        <taxon>Desmospora</taxon>
    </lineage>
</organism>
<dbReference type="Gene3D" id="3.30.240.20">
    <property type="entry name" value="bsu07140 like domains"/>
    <property type="match status" value="2"/>
</dbReference>
<comment type="similarity">
    <text evidence="2">Belongs to the UPF0702 family.</text>
</comment>
<evidence type="ECO:0000256" key="7">
    <source>
        <dbReference type="SAM" id="Phobius"/>
    </source>
</evidence>
<comment type="caution">
    <text evidence="9">The sequence shown here is derived from an EMBL/GenBank/DDBJ whole genome shotgun (WGS) entry which is preliminary data.</text>
</comment>
<evidence type="ECO:0000259" key="8">
    <source>
        <dbReference type="Pfam" id="PF04239"/>
    </source>
</evidence>
<dbReference type="PANTHER" id="PTHR34582:SF6">
    <property type="entry name" value="UPF0702 TRANSMEMBRANE PROTEIN YCAP"/>
    <property type="match status" value="1"/>
</dbReference>
<dbReference type="EMBL" id="JAVDQG010000005">
    <property type="protein sequence ID" value="MDR6226355.1"/>
    <property type="molecule type" value="Genomic_DNA"/>
</dbReference>
<keyword evidence="6 7" id="KW-0472">Membrane</keyword>
<dbReference type="InterPro" id="IPR023090">
    <property type="entry name" value="UPF0702_alpha/beta_dom_sf"/>
</dbReference>
<reference evidence="9 10" key="1">
    <citation type="submission" date="2023-07" db="EMBL/GenBank/DDBJ databases">
        <title>Genomic Encyclopedia of Type Strains, Phase IV (KMG-IV): sequencing the most valuable type-strain genomes for metagenomic binning, comparative biology and taxonomic classification.</title>
        <authorList>
            <person name="Goeker M."/>
        </authorList>
    </citation>
    <scope>NUCLEOTIDE SEQUENCE [LARGE SCALE GENOMIC DNA]</scope>
    <source>
        <strain evidence="9 10">DSM 45903</strain>
    </source>
</reference>
<evidence type="ECO:0000256" key="4">
    <source>
        <dbReference type="ARBA" id="ARBA00022692"/>
    </source>
</evidence>
<name>A0ABU1INJ1_9BACL</name>
<feature type="transmembrane region" description="Helical" evidence="7">
    <location>
        <begin position="32"/>
        <end position="52"/>
    </location>
</feature>
<keyword evidence="4 7" id="KW-0812">Transmembrane</keyword>
<dbReference type="Proteomes" id="UP001185012">
    <property type="component" value="Unassembled WGS sequence"/>
</dbReference>
<dbReference type="InterPro" id="IPR007353">
    <property type="entry name" value="DUF421"/>
</dbReference>
<evidence type="ECO:0000256" key="3">
    <source>
        <dbReference type="ARBA" id="ARBA00022475"/>
    </source>
</evidence>
<keyword evidence="3" id="KW-1003">Cell membrane</keyword>
<dbReference type="PANTHER" id="PTHR34582">
    <property type="entry name" value="UPF0702 TRANSMEMBRANE PROTEIN YCAP"/>
    <property type="match status" value="1"/>
</dbReference>
<gene>
    <name evidence="9" type="ORF">JOE21_002362</name>
</gene>
<evidence type="ECO:0000256" key="2">
    <source>
        <dbReference type="ARBA" id="ARBA00006448"/>
    </source>
</evidence>
<evidence type="ECO:0000313" key="10">
    <source>
        <dbReference type="Proteomes" id="UP001185012"/>
    </source>
</evidence>
<evidence type="ECO:0000256" key="1">
    <source>
        <dbReference type="ARBA" id="ARBA00004651"/>
    </source>
</evidence>
<keyword evidence="10" id="KW-1185">Reference proteome</keyword>
<accession>A0ABU1INJ1</accession>
<feature type="transmembrane region" description="Helical" evidence="7">
    <location>
        <begin position="6"/>
        <end position="25"/>
    </location>
</feature>
<evidence type="ECO:0000256" key="6">
    <source>
        <dbReference type="ARBA" id="ARBA00023136"/>
    </source>
</evidence>
<evidence type="ECO:0000256" key="5">
    <source>
        <dbReference type="ARBA" id="ARBA00022989"/>
    </source>
</evidence>
<feature type="transmembrane region" description="Helical" evidence="7">
    <location>
        <begin position="58"/>
        <end position="80"/>
    </location>
</feature>
<sequence length="227" mass="26083">MDIWTIFLRSLFVYFFVLLVMRLMGKREIGKLSVFDLVVSIMIADFAVISIQDPKIPVIHGIIPMVTMLGAQVFLALVTLKSSRIRAVVEGKPSILISNGKVQEKEMRKQRYNMEDLMVQLREKNISNVADVEFAILEPSGKLSVFPKEEHLPLTKGDYFGEVDRLSRLPVPVVIDGKVQEDALEDLKKDRSWLMEQLLRYGYPNLKDVFFASIDENGRFYIDPRED</sequence>
<comment type="subcellular location">
    <subcellularLocation>
        <location evidence="1">Cell membrane</location>
        <topology evidence="1">Multi-pass membrane protein</topology>
    </subcellularLocation>
</comment>
<dbReference type="Pfam" id="PF04239">
    <property type="entry name" value="DUF421"/>
    <property type="match status" value="1"/>
</dbReference>
<protein>
    <submittedName>
        <fullName evidence="9">Uncharacterized membrane protein YcaP (DUF421 family)</fullName>
    </submittedName>
</protein>